<feature type="compositionally biased region" description="Polar residues" evidence="1">
    <location>
        <begin position="114"/>
        <end position="133"/>
    </location>
</feature>
<dbReference type="Proteomes" id="UP000467249">
    <property type="component" value="Chromosome"/>
</dbReference>
<accession>A0A6N4WCF8</accession>
<organism evidence="2 3">
    <name type="scientific">Mycolicibacterium anyangense</name>
    <dbReference type="NCBI Taxonomy" id="1431246"/>
    <lineage>
        <taxon>Bacteria</taxon>
        <taxon>Bacillati</taxon>
        <taxon>Actinomycetota</taxon>
        <taxon>Actinomycetes</taxon>
        <taxon>Mycobacteriales</taxon>
        <taxon>Mycobacteriaceae</taxon>
        <taxon>Mycolicibacterium</taxon>
    </lineage>
</organism>
<gene>
    <name evidence="2" type="ORF">MANY_30910</name>
</gene>
<evidence type="ECO:0000256" key="1">
    <source>
        <dbReference type="SAM" id="MobiDB-lite"/>
    </source>
</evidence>
<evidence type="ECO:0000313" key="2">
    <source>
        <dbReference type="EMBL" id="BBZ77754.1"/>
    </source>
</evidence>
<evidence type="ECO:0000313" key="3">
    <source>
        <dbReference type="Proteomes" id="UP000467249"/>
    </source>
</evidence>
<evidence type="ECO:0008006" key="4">
    <source>
        <dbReference type="Google" id="ProtNLM"/>
    </source>
</evidence>
<name>A0A6N4WCF8_9MYCO</name>
<reference evidence="2 3" key="1">
    <citation type="journal article" date="2019" name="Emerg. Microbes Infect.">
        <title>Comprehensive subspecies identification of 175 nontuberculous mycobacteria species based on 7547 genomic profiles.</title>
        <authorList>
            <person name="Matsumoto Y."/>
            <person name="Kinjo T."/>
            <person name="Motooka D."/>
            <person name="Nabeya D."/>
            <person name="Jung N."/>
            <person name="Uechi K."/>
            <person name="Horii T."/>
            <person name="Iida T."/>
            <person name="Fujita J."/>
            <person name="Nakamura S."/>
        </authorList>
    </citation>
    <scope>NUCLEOTIDE SEQUENCE [LARGE SCALE GENOMIC DNA]</scope>
    <source>
        <strain evidence="2 3">JCM 30275</strain>
    </source>
</reference>
<sequence>MSERMTITPEQRRQWVRRVIGCEDLTAAQKAVVLALETFSDYRDGSNAHPGEANLAEICCITTRAVRSALERGRTIGLIQQTAPANPRAARAAVYRIVVPTLFTGTAVPVGNPITGTTHPVNNSTAGTYKSPSPEQPFLPPESFTKNTGVSPNSGTSPRAHADAHIDGPPSRFCDNHPYGTRHKCSDCANARTAFDAWQTHRLEHNDALAAANDFERRRRQRLIDNCPLGCDDFGRISGVDYAGNETLRPCDHGLSLVVAADG</sequence>
<dbReference type="KEGG" id="many:MANY_30910"/>
<keyword evidence="3" id="KW-1185">Reference proteome</keyword>
<dbReference type="EMBL" id="AP022620">
    <property type="protein sequence ID" value="BBZ77754.1"/>
    <property type="molecule type" value="Genomic_DNA"/>
</dbReference>
<protein>
    <recommendedName>
        <fullName evidence="4">Helix-turn-helix domain-containing protein</fullName>
    </recommendedName>
</protein>
<feature type="compositionally biased region" description="Polar residues" evidence="1">
    <location>
        <begin position="144"/>
        <end position="157"/>
    </location>
</feature>
<dbReference type="AlphaFoldDB" id="A0A6N4WCF8"/>
<feature type="region of interest" description="Disordered" evidence="1">
    <location>
        <begin position="114"/>
        <end position="169"/>
    </location>
</feature>
<proteinExistence type="predicted"/>